<dbReference type="Pfam" id="PF01040">
    <property type="entry name" value="UbiA"/>
    <property type="match status" value="1"/>
</dbReference>
<proteinExistence type="predicted"/>
<dbReference type="EMBL" id="JBHSXQ010000001">
    <property type="protein sequence ID" value="MFC6903836.1"/>
    <property type="molecule type" value="Genomic_DNA"/>
</dbReference>
<dbReference type="AlphaFoldDB" id="A0ABD5UYB3"/>
<evidence type="ECO:0000256" key="3">
    <source>
        <dbReference type="ARBA" id="ARBA00022989"/>
    </source>
</evidence>
<comment type="caution">
    <text evidence="6">The sequence shown here is derived from an EMBL/GenBank/DDBJ whole genome shotgun (WGS) entry which is preliminary data.</text>
</comment>
<feature type="transmembrane region" description="Helical" evidence="5">
    <location>
        <begin position="37"/>
        <end position="59"/>
    </location>
</feature>
<keyword evidence="3 5" id="KW-1133">Transmembrane helix</keyword>
<sequence>MTLRYLLALSRPRFWLYLAGPVLVGAVFGAGEPGELFSLPVLALFAFFLVPANVLLYGVNDVFDSDVDEANPKKDDREVRYGGQRVVPAAVLACGLLGLGLIPLLPTGSLLWVTVFYFLGVQYSAPPARFKTTPFLDSVSNGLYFAPGAAAYVALAGSQPPPLAIVGGWLWTMGMHTFSAIPDIEPDRAAGIETTATLLGEDRTYTYCVGCWTVAAVCFGALDARLGALFLVYPVFTLVVALTDLDVSRAYWWFPAINTVVGALFTMGGLWMLVYG</sequence>
<evidence type="ECO:0000256" key="2">
    <source>
        <dbReference type="ARBA" id="ARBA00022692"/>
    </source>
</evidence>
<feature type="transmembrane region" description="Helical" evidence="5">
    <location>
        <begin position="14"/>
        <end position="31"/>
    </location>
</feature>
<dbReference type="InterPro" id="IPR050475">
    <property type="entry name" value="Prenyltransferase_related"/>
</dbReference>
<feature type="transmembrane region" description="Helical" evidence="5">
    <location>
        <begin position="251"/>
        <end position="274"/>
    </location>
</feature>
<comment type="subcellular location">
    <subcellularLocation>
        <location evidence="1">Cell membrane</location>
        <topology evidence="1">Multi-pass membrane protein</topology>
    </subcellularLocation>
</comment>
<dbReference type="Gene3D" id="1.10.357.140">
    <property type="entry name" value="UbiA prenyltransferase"/>
    <property type="match status" value="1"/>
</dbReference>
<gene>
    <name evidence="6" type="ORF">ACFQGH_01345</name>
</gene>
<keyword evidence="2 5" id="KW-0812">Transmembrane</keyword>
<dbReference type="NCBIfam" id="NF009516">
    <property type="entry name" value="PRK12875.1"/>
    <property type="match status" value="1"/>
</dbReference>
<keyword evidence="7" id="KW-1185">Reference proteome</keyword>
<evidence type="ECO:0000256" key="1">
    <source>
        <dbReference type="ARBA" id="ARBA00004651"/>
    </source>
</evidence>
<reference evidence="6 7" key="1">
    <citation type="journal article" date="2019" name="Int. J. Syst. Evol. Microbiol.">
        <title>The Global Catalogue of Microorganisms (GCM) 10K type strain sequencing project: providing services to taxonomists for standard genome sequencing and annotation.</title>
        <authorList>
            <consortium name="The Broad Institute Genomics Platform"/>
            <consortium name="The Broad Institute Genome Sequencing Center for Infectious Disease"/>
            <person name="Wu L."/>
            <person name="Ma J."/>
        </authorList>
    </citation>
    <scope>NUCLEOTIDE SEQUENCE [LARGE SCALE GENOMIC DNA]</scope>
    <source>
        <strain evidence="6 7">CGMCC 1.3240</strain>
    </source>
</reference>
<dbReference type="PANTHER" id="PTHR42723">
    <property type="entry name" value="CHLOROPHYLL SYNTHASE"/>
    <property type="match status" value="1"/>
</dbReference>
<evidence type="ECO:0000313" key="6">
    <source>
        <dbReference type="EMBL" id="MFC6903836.1"/>
    </source>
</evidence>
<name>A0ABD5UYB3_9EURY</name>
<protein>
    <submittedName>
        <fullName evidence="6">Prenyltransferase</fullName>
    </submittedName>
</protein>
<dbReference type="RefSeq" id="WP_340602323.1">
    <property type="nucleotide sequence ID" value="NZ_JBBMXV010000001.1"/>
</dbReference>
<evidence type="ECO:0000313" key="7">
    <source>
        <dbReference type="Proteomes" id="UP001596312"/>
    </source>
</evidence>
<accession>A0ABD5UYB3</accession>
<dbReference type="GO" id="GO:0005886">
    <property type="term" value="C:plasma membrane"/>
    <property type="evidence" value="ECO:0007669"/>
    <property type="project" value="UniProtKB-SubCell"/>
</dbReference>
<dbReference type="Gene3D" id="1.20.120.1780">
    <property type="entry name" value="UbiA prenyltransferase"/>
    <property type="match status" value="1"/>
</dbReference>
<dbReference type="CDD" id="cd13966">
    <property type="entry name" value="PT_UbiA_4"/>
    <property type="match status" value="1"/>
</dbReference>
<dbReference type="PANTHER" id="PTHR42723:SF1">
    <property type="entry name" value="CHLOROPHYLL SYNTHASE, CHLOROPLASTIC"/>
    <property type="match status" value="1"/>
</dbReference>
<feature type="transmembrane region" description="Helical" evidence="5">
    <location>
        <begin position="86"/>
        <end position="119"/>
    </location>
</feature>
<evidence type="ECO:0000256" key="4">
    <source>
        <dbReference type="ARBA" id="ARBA00023136"/>
    </source>
</evidence>
<feature type="transmembrane region" description="Helical" evidence="5">
    <location>
        <begin position="229"/>
        <end position="245"/>
    </location>
</feature>
<evidence type="ECO:0000256" key="5">
    <source>
        <dbReference type="SAM" id="Phobius"/>
    </source>
</evidence>
<organism evidence="6 7">
    <name type="scientific">Halalkalicoccus tibetensis</name>
    <dbReference type="NCBI Taxonomy" id="175632"/>
    <lineage>
        <taxon>Archaea</taxon>
        <taxon>Methanobacteriati</taxon>
        <taxon>Methanobacteriota</taxon>
        <taxon>Stenosarchaea group</taxon>
        <taxon>Halobacteria</taxon>
        <taxon>Halobacteriales</taxon>
        <taxon>Halococcaceae</taxon>
        <taxon>Halalkalicoccus</taxon>
    </lineage>
</organism>
<dbReference type="Proteomes" id="UP001596312">
    <property type="component" value="Unassembled WGS sequence"/>
</dbReference>
<dbReference type="InterPro" id="IPR044878">
    <property type="entry name" value="UbiA_sf"/>
</dbReference>
<keyword evidence="4 5" id="KW-0472">Membrane</keyword>
<dbReference type="InterPro" id="IPR000537">
    <property type="entry name" value="UbiA_prenyltransferase"/>
</dbReference>